<feature type="compositionally biased region" description="Basic and acidic residues" evidence="2">
    <location>
        <begin position="421"/>
        <end position="449"/>
    </location>
</feature>
<protein>
    <recommendedName>
        <fullName evidence="3">Dihydroneopterin aldolase/epimerase domain-containing protein</fullName>
    </recommendedName>
</protein>
<dbReference type="SUPFAM" id="SSF55620">
    <property type="entry name" value="Tetrahydrobiopterin biosynthesis enzymes-like"/>
    <property type="match status" value="1"/>
</dbReference>
<dbReference type="GO" id="GO:0004150">
    <property type="term" value="F:dihydroneopterin aldolase activity"/>
    <property type="evidence" value="ECO:0007669"/>
    <property type="project" value="InterPro"/>
</dbReference>
<dbReference type="KEGG" id="bfu:BCIN_01g03590"/>
<accession>A0A384J521</accession>
<evidence type="ECO:0000256" key="1">
    <source>
        <dbReference type="ARBA" id="ARBA00022909"/>
    </source>
</evidence>
<reference evidence="4 5" key="3">
    <citation type="journal article" date="2017" name="Mol. Plant Pathol.">
        <title>A gapless genome sequence of the fungus Botrytis cinerea.</title>
        <authorList>
            <person name="Van Kan J.A."/>
            <person name="Stassen J.H."/>
            <person name="Mosbach A."/>
            <person name="Van Der Lee T.A."/>
            <person name="Faino L."/>
            <person name="Farmer A.D."/>
            <person name="Papasotiriou D.G."/>
            <person name="Zhou S."/>
            <person name="Seidl M.F."/>
            <person name="Cottam E."/>
            <person name="Edel D."/>
            <person name="Hahn M."/>
            <person name="Schwartz D.C."/>
            <person name="Dietrich R.A."/>
            <person name="Widdison S."/>
            <person name="Scalliet G."/>
        </authorList>
    </citation>
    <scope>NUCLEOTIDE SEQUENCE [LARGE SCALE GENOMIC DNA]</scope>
    <source>
        <strain evidence="4 5">B05.10</strain>
    </source>
</reference>
<dbReference type="GeneID" id="5431493"/>
<proteinExistence type="predicted"/>
<organism evidence="4 5">
    <name type="scientific">Botryotinia fuckeliana (strain B05.10)</name>
    <name type="common">Noble rot fungus</name>
    <name type="synonym">Botrytis cinerea</name>
    <dbReference type="NCBI Taxonomy" id="332648"/>
    <lineage>
        <taxon>Eukaryota</taxon>
        <taxon>Fungi</taxon>
        <taxon>Dikarya</taxon>
        <taxon>Ascomycota</taxon>
        <taxon>Pezizomycotina</taxon>
        <taxon>Leotiomycetes</taxon>
        <taxon>Helotiales</taxon>
        <taxon>Sclerotiniaceae</taxon>
        <taxon>Botrytis</taxon>
    </lineage>
</organism>
<sequence>MESQADLSNTSTIPSENHLSVLSMACNYNSFGWMSSWELSKAREEPIAVIAVKDLQLQVLAGADGWNQTPCSEQPALITVFVSLRRPFKKASEDDDIAGDTIHYGLIKIAIIDAVKAYHLNSEAPDFPTELSMKSICVSIISHLTNRNIVAGKKINWSAVRIMLPKSSLRGSGASLTAQMIYKEPSLEDQEAGDSRRLGLTGESCTLRLHDLIVPTIIGLLPKERTMKQNVVANIEIDRWISGGDLHWEMQQIAVKTIEESSFQTLEALAEHIITNIIRHSLIPTIMKLSFSKDGLDELADDYKYVPWKETRVFKLCPIVKIKLEKPGIYIDTTPGVEMSMDMRPSCDSAYFNLWDGYKRLRLCPRPLIGTLADWIAQEHPKLNGGTLSSLVEINRKLDGSNPNLARAPQDIKEITAQPGEHLENPQDGESSRLDLNQKLDGSRTDTSKYNDTAEGTVAPPKEIPESLKFGEPSLFRDFDRKLKTLQGNITRLRKTTGEIMAKPRELNDRESSTLVEIGQELDSFREDVGDYQKRIQEMAIQ</sequence>
<dbReference type="GO" id="GO:0046656">
    <property type="term" value="P:folic acid biosynthetic process"/>
    <property type="evidence" value="ECO:0007669"/>
    <property type="project" value="UniProtKB-KW"/>
</dbReference>
<dbReference type="OrthoDB" id="5425486at2759"/>
<reference evidence="4 5" key="1">
    <citation type="journal article" date="2011" name="PLoS Genet.">
        <title>Genomic analysis of the necrotrophic fungal pathogens Sclerotinia sclerotiorum and Botrytis cinerea.</title>
        <authorList>
            <person name="Amselem J."/>
            <person name="Cuomo C.A."/>
            <person name="van Kan J.A."/>
            <person name="Viaud M."/>
            <person name="Benito E.P."/>
            <person name="Couloux A."/>
            <person name="Coutinho P.M."/>
            <person name="de Vries R.P."/>
            <person name="Dyer P.S."/>
            <person name="Fillinger S."/>
            <person name="Fournier E."/>
            <person name="Gout L."/>
            <person name="Hahn M."/>
            <person name="Kohn L."/>
            <person name="Lapalu N."/>
            <person name="Plummer K.M."/>
            <person name="Pradier J.M."/>
            <person name="Quevillon E."/>
            <person name="Sharon A."/>
            <person name="Simon A."/>
            <person name="ten Have A."/>
            <person name="Tudzynski B."/>
            <person name="Tudzynski P."/>
            <person name="Wincker P."/>
            <person name="Andrew M."/>
            <person name="Anthouard V."/>
            <person name="Beever R.E."/>
            <person name="Beffa R."/>
            <person name="Benoit I."/>
            <person name="Bouzid O."/>
            <person name="Brault B."/>
            <person name="Chen Z."/>
            <person name="Choquer M."/>
            <person name="Collemare J."/>
            <person name="Cotton P."/>
            <person name="Danchin E.G."/>
            <person name="Da Silva C."/>
            <person name="Gautier A."/>
            <person name="Giraud C."/>
            <person name="Giraud T."/>
            <person name="Gonzalez C."/>
            <person name="Grossetete S."/>
            <person name="Guldener U."/>
            <person name="Henrissat B."/>
            <person name="Howlett B.J."/>
            <person name="Kodira C."/>
            <person name="Kretschmer M."/>
            <person name="Lappartient A."/>
            <person name="Leroch M."/>
            <person name="Levis C."/>
            <person name="Mauceli E."/>
            <person name="Neuveglise C."/>
            <person name="Oeser B."/>
            <person name="Pearson M."/>
            <person name="Poulain J."/>
            <person name="Poussereau N."/>
            <person name="Quesneville H."/>
            <person name="Rascle C."/>
            <person name="Schumacher J."/>
            <person name="Segurens B."/>
            <person name="Sexton A."/>
            <person name="Silva E."/>
            <person name="Sirven C."/>
            <person name="Soanes D.M."/>
            <person name="Talbot N.J."/>
            <person name="Templeton M."/>
            <person name="Yandava C."/>
            <person name="Yarden O."/>
            <person name="Zeng Q."/>
            <person name="Rollins J.A."/>
            <person name="Lebrun M.H."/>
            <person name="Dickman M."/>
        </authorList>
    </citation>
    <scope>NUCLEOTIDE SEQUENCE [LARGE SCALE GENOMIC DNA]</scope>
    <source>
        <strain evidence="4 5">B05.10</strain>
    </source>
</reference>
<evidence type="ECO:0000313" key="5">
    <source>
        <dbReference type="Proteomes" id="UP000001798"/>
    </source>
</evidence>
<dbReference type="OMA" id="TEDTIHY"/>
<feature type="region of interest" description="Disordered" evidence="2">
    <location>
        <begin position="421"/>
        <end position="465"/>
    </location>
</feature>
<gene>
    <name evidence="4" type="ORF">BCIN_01g03590</name>
</gene>
<dbReference type="InterPro" id="IPR006157">
    <property type="entry name" value="FolB_dom"/>
</dbReference>
<feature type="domain" description="Dihydroneopterin aldolase/epimerase" evidence="3">
    <location>
        <begin position="207"/>
        <end position="312"/>
    </location>
</feature>
<dbReference type="Gene3D" id="3.30.1130.10">
    <property type="match status" value="2"/>
</dbReference>
<dbReference type="AlphaFoldDB" id="A0A384J521"/>
<keyword evidence="1" id="KW-0289">Folate biosynthesis</keyword>
<evidence type="ECO:0000313" key="4">
    <source>
        <dbReference type="EMBL" id="ATZ45608.1"/>
    </source>
</evidence>
<dbReference type="EMBL" id="CP009805">
    <property type="protein sequence ID" value="ATZ45608.1"/>
    <property type="molecule type" value="Genomic_DNA"/>
</dbReference>
<dbReference type="Proteomes" id="UP000001798">
    <property type="component" value="Chromosome 1"/>
</dbReference>
<dbReference type="VEuPathDB" id="FungiDB:Bcin01g03590"/>
<dbReference type="Pfam" id="PF02152">
    <property type="entry name" value="FolB"/>
    <property type="match status" value="1"/>
</dbReference>
<dbReference type="RefSeq" id="XP_001550992.1">
    <property type="nucleotide sequence ID" value="XM_001550942.2"/>
</dbReference>
<name>A0A384J521_BOTFB</name>
<evidence type="ECO:0000259" key="3">
    <source>
        <dbReference type="SMART" id="SM00905"/>
    </source>
</evidence>
<dbReference type="InterPro" id="IPR043133">
    <property type="entry name" value="GTP-CH-I_C/QueF"/>
</dbReference>
<keyword evidence="5" id="KW-1185">Reference proteome</keyword>
<evidence type="ECO:0000256" key="2">
    <source>
        <dbReference type="SAM" id="MobiDB-lite"/>
    </source>
</evidence>
<reference evidence="4 5" key="2">
    <citation type="journal article" date="2012" name="Eukaryot. Cell">
        <title>Genome update of Botrytis cinerea strains B05.10 and T4.</title>
        <authorList>
            <person name="Staats M."/>
            <person name="van Kan J.A."/>
        </authorList>
    </citation>
    <scope>NUCLEOTIDE SEQUENCE [LARGE SCALE GENOMIC DNA]</scope>
    <source>
        <strain evidence="4 5">B05.10</strain>
    </source>
</reference>
<dbReference type="SMART" id="SM00905">
    <property type="entry name" value="FolB"/>
    <property type="match status" value="1"/>
</dbReference>